<dbReference type="Pfam" id="PF14552">
    <property type="entry name" value="Tautomerase_2"/>
    <property type="match status" value="1"/>
</dbReference>
<evidence type="ECO:0000313" key="2">
    <source>
        <dbReference type="Proteomes" id="UP000500970"/>
    </source>
</evidence>
<evidence type="ECO:0000313" key="1">
    <source>
        <dbReference type="EMBL" id="QKH38011.1"/>
    </source>
</evidence>
<gene>
    <name evidence="1" type="ORF">FOC84_24985</name>
</gene>
<sequence length="126" mass="14543">MPLVHVSLRAGKPQAYRQAIFDNIYLAMRETFNVPEDDQFMTMTEHDASNFRYSPTYMDVARSDDLVYIQITANNTRSLEQKKALFQRIAQRLGDDPGLRPEDVFVNLVEVAKENWSFGYGLAQYA</sequence>
<organism evidence="1 2">
    <name type="scientific">Achromobacter pestifer</name>
    <dbReference type="NCBI Taxonomy" id="1353889"/>
    <lineage>
        <taxon>Bacteria</taxon>
        <taxon>Pseudomonadati</taxon>
        <taxon>Pseudomonadota</taxon>
        <taxon>Betaproteobacteria</taxon>
        <taxon>Burkholderiales</taxon>
        <taxon>Alcaligenaceae</taxon>
        <taxon>Achromobacter</taxon>
    </lineage>
</organism>
<dbReference type="RefSeq" id="WP_173146996.1">
    <property type="nucleotide sequence ID" value="NZ_CP053985.1"/>
</dbReference>
<dbReference type="Gene3D" id="3.30.429.10">
    <property type="entry name" value="Macrophage Migration Inhibitory Factor"/>
    <property type="match status" value="1"/>
</dbReference>
<dbReference type="InterPro" id="IPR014347">
    <property type="entry name" value="Tautomerase/MIF_sf"/>
</dbReference>
<dbReference type="PANTHER" id="PTHR38460">
    <property type="entry name" value="TAUTOMERASE YOLI-RELATED"/>
    <property type="match status" value="1"/>
</dbReference>
<accession>A0A7D4E930</accession>
<dbReference type="KEGG" id="apes:FOC84_24985"/>
<dbReference type="AlphaFoldDB" id="A0A7D4E930"/>
<proteinExistence type="predicted"/>
<dbReference type="PANTHER" id="PTHR38460:SF1">
    <property type="entry name" value="TAUTOMERASE YOLI-RELATED"/>
    <property type="match status" value="1"/>
</dbReference>
<dbReference type="Proteomes" id="UP000500970">
    <property type="component" value="Chromosome"/>
</dbReference>
<protein>
    <submittedName>
        <fullName evidence="1">Tautomerase family protein</fullName>
    </submittedName>
</protein>
<reference evidence="1 2" key="1">
    <citation type="submission" date="2020-05" db="EMBL/GenBank/DDBJ databases">
        <title>FDA dAtabase for Regulatory Grade micrObial Sequences (FDA-ARGOS): Supporting development and validation of Infectious Disease Dx tests.</title>
        <authorList>
            <person name="Sproer C."/>
            <person name="Gronow S."/>
            <person name="Severitt S."/>
            <person name="Schroder I."/>
            <person name="Tallon L."/>
            <person name="Sadzewicz L."/>
            <person name="Zhao X."/>
            <person name="Vavikolanu K."/>
            <person name="Mehta A."/>
            <person name="Aluvathingal J."/>
            <person name="Nadendla S."/>
            <person name="Myers T."/>
            <person name="Yan Y."/>
            <person name="Sichtig H."/>
        </authorList>
    </citation>
    <scope>NUCLEOTIDE SEQUENCE [LARGE SCALE GENOMIC DNA]</scope>
    <source>
        <strain evidence="1 2">FDAARGOS_790</strain>
    </source>
</reference>
<name>A0A7D4E930_9BURK</name>
<dbReference type="SUPFAM" id="SSF55331">
    <property type="entry name" value="Tautomerase/MIF"/>
    <property type="match status" value="1"/>
</dbReference>
<dbReference type="EMBL" id="CP053985">
    <property type="protein sequence ID" value="QKH38011.1"/>
    <property type="molecule type" value="Genomic_DNA"/>
</dbReference>
<dbReference type="InterPro" id="IPR037479">
    <property type="entry name" value="Tauto_MSAD"/>
</dbReference>
<keyword evidence="2" id="KW-1185">Reference proteome</keyword>